<feature type="transmembrane region" description="Helical" evidence="1">
    <location>
        <begin position="6"/>
        <end position="25"/>
    </location>
</feature>
<evidence type="ECO:0000313" key="2">
    <source>
        <dbReference type="EMBL" id="JAW16376.1"/>
    </source>
</evidence>
<accession>A0A224XUY7</accession>
<reference evidence="2" key="1">
    <citation type="journal article" date="2018" name="PLoS Negl. Trop. Dis.">
        <title>An insight into the salivary gland and fat body transcriptome of Panstrongylus lignarius (Hemiptera: Heteroptera), the main vector of Chagas disease in Peru.</title>
        <authorList>
            <person name="Nevoa J.C."/>
            <person name="Mendes M.T."/>
            <person name="da Silva M.V."/>
            <person name="Soares S.C."/>
            <person name="Oliveira C.J.F."/>
            <person name="Ribeiro J.M.C."/>
        </authorList>
    </citation>
    <scope>NUCLEOTIDE SEQUENCE</scope>
</reference>
<proteinExistence type="predicted"/>
<keyword evidence="1" id="KW-0812">Transmembrane</keyword>
<sequence>MFLVYHNIVFRVIVIIVHLILCACIQRLRKFFKKIQPIRIFTICSIHICRNIWRNERLFYCFQWCFA</sequence>
<protein>
    <submittedName>
        <fullName evidence="2">Putative secreted protein</fullName>
    </submittedName>
</protein>
<evidence type="ECO:0000256" key="1">
    <source>
        <dbReference type="SAM" id="Phobius"/>
    </source>
</evidence>
<dbReference type="AlphaFoldDB" id="A0A224XUY7"/>
<name>A0A224XUY7_9HEMI</name>
<organism evidence="2">
    <name type="scientific">Panstrongylus lignarius</name>
    <dbReference type="NCBI Taxonomy" id="156445"/>
    <lineage>
        <taxon>Eukaryota</taxon>
        <taxon>Metazoa</taxon>
        <taxon>Ecdysozoa</taxon>
        <taxon>Arthropoda</taxon>
        <taxon>Hexapoda</taxon>
        <taxon>Insecta</taxon>
        <taxon>Pterygota</taxon>
        <taxon>Neoptera</taxon>
        <taxon>Paraneoptera</taxon>
        <taxon>Hemiptera</taxon>
        <taxon>Heteroptera</taxon>
        <taxon>Panheteroptera</taxon>
        <taxon>Cimicomorpha</taxon>
        <taxon>Reduviidae</taxon>
        <taxon>Triatominae</taxon>
        <taxon>Panstrongylus</taxon>
    </lineage>
</organism>
<dbReference type="EMBL" id="GFTR01000050">
    <property type="protein sequence ID" value="JAW16376.1"/>
    <property type="molecule type" value="Transcribed_RNA"/>
</dbReference>
<keyword evidence="1" id="KW-1133">Transmembrane helix</keyword>
<keyword evidence="1" id="KW-0472">Membrane</keyword>